<accession>A0ABX0F7M1</accession>
<protein>
    <submittedName>
        <fullName evidence="1">Uncharacterized protein</fullName>
    </submittedName>
</protein>
<proteinExistence type="predicted"/>
<gene>
    <name evidence="1" type="ORF">GYN08_16745</name>
</gene>
<keyword evidence="2" id="KW-1185">Reference proteome</keyword>
<evidence type="ECO:0000313" key="1">
    <source>
        <dbReference type="EMBL" id="NGZ76957.1"/>
    </source>
</evidence>
<evidence type="ECO:0000313" key="2">
    <source>
        <dbReference type="Proteomes" id="UP000800303"/>
    </source>
</evidence>
<dbReference type="EMBL" id="JAAFGS010000006">
    <property type="protein sequence ID" value="NGZ76957.1"/>
    <property type="molecule type" value="Genomic_DNA"/>
</dbReference>
<reference evidence="1 2" key="1">
    <citation type="submission" date="2020-01" db="EMBL/GenBank/DDBJ databases">
        <title>Polyphasic characterisation and genomic insights into a novel alkali tolerant bacterium VR-M41.</title>
        <authorList>
            <person name="Vemuluri V.R."/>
        </authorList>
    </citation>
    <scope>NUCLEOTIDE SEQUENCE [LARGE SCALE GENOMIC DNA]</scope>
    <source>
        <strain evidence="1 2">VR-M41</strain>
    </source>
</reference>
<comment type="caution">
    <text evidence="1">The sequence shown here is derived from an EMBL/GenBank/DDBJ whole genome shotgun (WGS) entry which is preliminary data.</text>
</comment>
<sequence>MAWNIDILCIRDQGDAASLLPDVFRRTEKELHFEEASSVMMESALAVGSFGEWTIVIDTQGRWTHGDMPFLSDLSKRRKIKTFWIAEAFIYRDYRYGIIRKGGAERQIADIEEGRRYLRSRGVEPWDEWGESIAFQLLEEEVFGKRPEPFDTTLRRIKYDKYEPD</sequence>
<dbReference type="Proteomes" id="UP000800303">
    <property type="component" value="Unassembled WGS sequence"/>
</dbReference>
<dbReference type="RefSeq" id="WP_166276431.1">
    <property type="nucleotide sequence ID" value="NZ_JAAFGS010000006.1"/>
</dbReference>
<name>A0ABX0F7M1_9BACL</name>
<organism evidence="1 2">
    <name type="scientific">Saccharibacillus alkalitolerans</name>
    <dbReference type="NCBI Taxonomy" id="2705290"/>
    <lineage>
        <taxon>Bacteria</taxon>
        <taxon>Bacillati</taxon>
        <taxon>Bacillota</taxon>
        <taxon>Bacilli</taxon>
        <taxon>Bacillales</taxon>
        <taxon>Paenibacillaceae</taxon>
        <taxon>Saccharibacillus</taxon>
    </lineage>
</organism>